<gene>
    <name evidence="1" type="ORF">HMPREF3293_00150</name>
</gene>
<dbReference type="STRING" id="626937.HMPREF3293_00150"/>
<reference evidence="2" key="1">
    <citation type="submission" date="2016-02" db="EMBL/GenBank/DDBJ databases">
        <authorList>
            <person name="Mitreva M."/>
            <person name="Pepin K.H."/>
            <person name="Mihindukulasuriya K.A."/>
            <person name="Fulton R."/>
            <person name="Fronick C."/>
            <person name="O'Laughlin M."/>
            <person name="Miner T."/>
            <person name="Herter B."/>
            <person name="Rosa B.A."/>
            <person name="Cordes M."/>
            <person name="Tomlinson C."/>
            <person name="Wollam A."/>
            <person name="Palsikar V.B."/>
            <person name="Mardis E.R."/>
            <person name="Wilson R.K."/>
        </authorList>
    </citation>
    <scope>NUCLEOTIDE SEQUENCE [LARGE SCALE GENOMIC DNA]</scope>
    <source>
        <strain evidence="2">DSM 22607</strain>
    </source>
</reference>
<accession>A0A136Q8P5</accession>
<protein>
    <recommendedName>
        <fullName evidence="3">Cysteine-rich VLP domain-containing protein</fullName>
    </recommendedName>
</protein>
<dbReference type="OrthoDB" id="2055412at2"/>
<sequence>MMNPQDNKICAYFRDCVLPNNPALEAEILHKDTQKKVCVICDGEFVPVNNRQVYCSPECERKGNRIKSRARMEKKRGLNVTI</sequence>
<organism evidence="1 2">
    <name type="scientific">Christensenella minuta</name>
    <dbReference type="NCBI Taxonomy" id="626937"/>
    <lineage>
        <taxon>Bacteria</taxon>
        <taxon>Bacillati</taxon>
        <taxon>Bacillota</taxon>
        <taxon>Clostridia</taxon>
        <taxon>Christensenellales</taxon>
        <taxon>Christensenellaceae</taxon>
        <taxon>Christensenella</taxon>
    </lineage>
</organism>
<dbReference type="Proteomes" id="UP000070366">
    <property type="component" value="Unassembled WGS sequence"/>
</dbReference>
<evidence type="ECO:0000313" key="2">
    <source>
        <dbReference type="Proteomes" id="UP000070366"/>
    </source>
</evidence>
<evidence type="ECO:0008006" key="3">
    <source>
        <dbReference type="Google" id="ProtNLM"/>
    </source>
</evidence>
<dbReference type="EMBL" id="LSZW01000013">
    <property type="protein sequence ID" value="KXK66974.1"/>
    <property type="molecule type" value="Genomic_DNA"/>
</dbReference>
<dbReference type="AlphaFoldDB" id="A0A136Q8P5"/>
<proteinExistence type="predicted"/>
<name>A0A136Q8P5_9FIRM</name>
<evidence type="ECO:0000313" key="1">
    <source>
        <dbReference type="EMBL" id="KXK66974.1"/>
    </source>
</evidence>
<comment type="caution">
    <text evidence="1">The sequence shown here is derived from an EMBL/GenBank/DDBJ whole genome shotgun (WGS) entry which is preliminary data.</text>
</comment>
<dbReference type="KEGG" id="cmiu:B1H56_13105"/>
<keyword evidence="2" id="KW-1185">Reference proteome</keyword>